<keyword evidence="1" id="KW-0677">Repeat</keyword>
<dbReference type="AlphaFoldDB" id="A0AAD1Y5N1"/>
<feature type="region of interest" description="Disordered" evidence="2">
    <location>
        <begin position="1"/>
        <end position="133"/>
    </location>
</feature>
<dbReference type="InterPro" id="IPR003409">
    <property type="entry name" value="MORN"/>
</dbReference>
<feature type="compositionally biased region" description="Basic residues" evidence="2">
    <location>
        <begin position="469"/>
        <end position="478"/>
    </location>
</feature>
<dbReference type="SUPFAM" id="SSF82185">
    <property type="entry name" value="Histone H3 K4-specific methyltransferase SET7/9 N-terminal domain"/>
    <property type="match status" value="2"/>
</dbReference>
<dbReference type="SMART" id="SM00698">
    <property type="entry name" value="MORN"/>
    <property type="match status" value="10"/>
</dbReference>
<organism evidence="3 4">
    <name type="scientific">Euplotes crassus</name>
    <dbReference type="NCBI Taxonomy" id="5936"/>
    <lineage>
        <taxon>Eukaryota</taxon>
        <taxon>Sar</taxon>
        <taxon>Alveolata</taxon>
        <taxon>Ciliophora</taxon>
        <taxon>Intramacronucleata</taxon>
        <taxon>Spirotrichea</taxon>
        <taxon>Hypotrichia</taxon>
        <taxon>Euplotida</taxon>
        <taxon>Euplotidae</taxon>
        <taxon>Moneuplotes</taxon>
    </lineage>
</organism>
<comment type="caution">
    <text evidence="3">The sequence shown here is derived from an EMBL/GenBank/DDBJ whole genome shotgun (WGS) entry which is preliminary data.</text>
</comment>
<evidence type="ECO:0000313" key="3">
    <source>
        <dbReference type="EMBL" id="CAI2384316.1"/>
    </source>
</evidence>
<dbReference type="Pfam" id="PF02493">
    <property type="entry name" value="MORN"/>
    <property type="match status" value="9"/>
</dbReference>
<feature type="compositionally biased region" description="Basic and acidic residues" evidence="2">
    <location>
        <begin position="7"/>
        <end position="20"/>
    </location>
</feature>
<evidence type="ECO:0000313" key="4">
    <source>
        <dbReference type="Proteomes" id="UP001295684"/>
    </source>
</evidence>
<sequence length="625" mass="71012">MSLNKLYDTDKDNTLDKEPTSSETSENKQSNKPKKRKIIPNMVVEEDQINLSDLGNGPEKPKIKTIVKKMMSKKEKGTEEPTPSKTVKTYLKSPESSKSNSTVKKTPISSKKQKSQGSIKEVQNFSPDDSASEYMKSSADLDYHPVSEFVDYKELSAHPNFKIKKYKDAIYRGMIDPETHQRQGIGIMEYITGRIYEGAWNKDLREGEGYERYANNNIYKGNFLRGKAHGQGNYQWANGEYYNGEWNQGQKHGYGEWKSHDGDSYEGEWKEGKADGQGVYAWKNGDRYDGDWLVCLKHGKGTDYFANGDSYTGQYKYGKPWGTGIYTWRNGSAYKGQFKNGLKHGKGKWTKGEGDEKCVFEGNYVKGKKQGYGEFKWASGNFYRGEYKGDERHGYGEMYWNDDSFYKGAWVNGIQHGQGIMQLADGTVKKGTFENNIFIEEVMEECESVESSAMEEYDESPQNVVSQKINKKKGKKKRNRDEPSLLPSIASQNTIPTKSGRKFSSAQKSLARNLSDANIRKGGIIQFNSARRFRNSSKKRGKNSLSLPKIGSANQESAVSSRLKGFTSVAKNQAKERKKLESYFKSLDKAVQILRDKKQHELANRPWIPAGPVQQYQYRPSSKYG</sequence>
<dbReference type="Gene3D" id="2.20.110.10">
    <property type="entry name" value="Histone H3 K4-specific methyltransferase SET7/9 N-terminal domain"/>
    <property type="match status" value="4"/>
</dbReference>
<dbReference type="Proteomes" id="UP001295684">
    <property type="component" value="Unassembled WGS sequence"/>
</dbReference>
<dbReference type="PANTHER" id="PTHR23084:SF263">
    <property type="entry name" value="MORN REPEAT-CONTAINING PROTEIN 1"/>
    <property type="match status" value="1"/>
</dbReference>
<evidence type="ECO:0000256" key="2">
    <source>
        <dbReference type="SAM" id="MobiDB-lite"/>
    </source>
</evidence>
<protein>
    <submittedName>
        <fullName evidence="3">Uncharacterized protein</fullName>
    </submittedName>
</protein>
<dbReference type="EMBL" id="CAMPGE010026641">
    <property type="protein sequence ID" value="CAI2384316.1"/>
    <property type="molecule type" value="Genomic_DNA"/>
</dbReference>
<name>A0AAD1Y5N1_EUPCR</name>
<gene>
    <name evidence="3" type="ORF">ECRASSUSDP1_LOCUS25841</name>
</gene>
<proteinExistence type="predicted"/>
<reference evidence="3" key="1">
    <citation type="submission" date="2023-07" db="EMBL/GenBank/DDBJ databases">
        <authorList>
            <consortium name="AG Swart"/>
            <person name="Singh M."/>
            <person name="Singh A."/>
            <person name="Seah K."/>
            <person name="Emmerich C."/>
        </authorList>
    </citation>
    <scope>NUCLEOTIDE SEQUENCE</scope>
    <source>
        <strain evidence="3">DP1</strain>
    </source>
</reference>
<feature type="compositionally biased region" description="Acidic residues" evidence="2">
    <location>
        <begin position="450"/>
        <end position="459"/>
    </location>
</feature>
<keyword evidence="4" id="KW-1185">Reference proteome</keyword>
<evidence type="ECO:0000256" key="1">
    <source>
        <dbReference type="ARBA" id="ARBA00022737"/>
    </source>
</evidence>
<feature type="compositionally biased region" description="Polar residues" evidence="2">
    <location>
        <begin position="21"/>
        <end position="30"/>
    </location>
</feature>
<feature type="compositionally biased region" description="Polar residues" evidence="2">
    <location>
        <begin position="94"/>
        <end position="104"/>
    </location>
</feature>
<feature type="region of interest" description="Disordered" evidence="2">
    <location>
        <begin position="450"/>
        <end position="507"/>
    </location>
</feature>
<dbReference type="PANTHER" id="PTHR23084">
    <property type="entry name" value="PHOSPHATIDYLINOSITOL-4-PHOSPHATE 5-KINASE RELATED"/>
    <property type="match status" value="1"/>
</dbReference>
<feature type="compositionally biased region" description="Polar residues" evidence="2">
    <location>
        <begin position="489"/>
        <end position="507"/>
    </location>
</feature>
<accession>A0AAD1Y5N1</accession>